<dbReference type="Proteomes" id="UP000636479">
    <property type="component" value="Unassembled WGS sequence"/>
</dbReference>
<dbReference type="InterPro" id="IPR036047">
    <property type="entry name" value="F-box-like_dom_sf"/>
</dbReference>
<dbReference type="PROSITE" id="PS50181">
    <property type="entry name" value="FBOX"/>
    <property type="match status" value="1"/>
</dbReference>
<feature type="domain" description="F-box" evidence="1">
    <location>
        <begin position="1"/>
        <end position="46"/>
    </location>
</feature>
<protein>
    <recommendedName>
        <fullName evidence="1">F-box domain-containing protein</fullName>
    </recommendedName>
</protein>
<dbReference type="InterPro" id="IPR001810">
    <property type="entry name" value="F-box_dom"/>
</dbReference>
<comment type="caution">
    <text evidence="2">The sequence shown here is derived from an EMBL/GenBank/DDBJ whole genome shotgun (WGS) entry which is preliminary data.</text>
</comment>
<evidence type="ECO:0000259" key="1">
    <source>
        <dbReference type="PROSITE" id="PS50181"/>
    </source>
</evidence>
<accession>A0A8H6SLX5</accession>
<dbReference type="OrthoDB" id="2786194at2759"/>
<dbReference type="EMBL" id="JACAZF010000006">
    <property type="protein sequence ID" value="KAF7302038.1"/>
    <property type="molecule type" value="Genomic_DNA"/>
</dbReference>
<evidence type="ECO:0000313" key="3">
    <source>
        <dbReference type="Proteomes" id="UP000636479"/>
    </source>
</evidence>
<evidence type="ECO:0000313" key="2">
    <source>
        <dbReference type="EMBL" id="KAF7302038.1"/>
    </source>
</evidence>
<dbReference type="GeneID" id="59346910"/>
<dbReference type="SUPFAM" id="SSF81383">
    <property type="entry name" value="F-box domain"/>
    <property type="match status" value="1"/>
</dbReference>
<keyword evidence="3" id="KW-1185">Reference proteome</keyword>
<proteinExistence type="predicted"/>
<dbReference type="AlphaFoldDB" id="A0A8H6SLX5"/>
<name>A0A8H6SLX5_9AGAR</name>
<reference evidence="2" key="1">
    <citation type="submission" date="2020-05" db="EMBL/GenBank/DDBJ databases">
        <title>Mycena genomes resolve the evolution of fungal bioluminescence.</title>
        <authorList>
            <person name="Tsai I.J."/>
        </authorList>
    </citation>
    <scope>NUCLEOTIDE SEQUENCE</scope>
    <source>
        <strain evidence="2">171206Taipei</strain>
    </source>
</reference>
<dbReference type="Pfam" id="PF00646">
    <property type="entry name" value="F-box"/>
    <property type="match status" value="1"/>
</dbReference>
<dbReference type="RefSeq" id="XP_037220038.1">
    <property type="nucleotide sequence ID" value="XM_037364394.1"/>
</dbReference>
<organism evidence="2 3">
    <name type="scientific">Mycena indigotica</name>
    <dbReference type="NCBI Taxonomy" id="2126181"/>
    <lineage>
        <taxon>Eukaryota</taxon>
        <taxon>Fungi</taxon>
        <taxon>Dikarya</taxon>
        <taxon>Basidiomycota</taxon>
        <taxon>Agaricomycotina</taxon>
        <taxon>Agaricomycetes</taxon>
        <taxon>Agaricomycetidae</taxon>
        <taxon>Agaricales</taxon>
        <taxon>Marasmiineae</taxon>
        <taxon>Mycenaceae</taxon>
        <taxon>Mycena</taxon>
    </lineage>
</organism>
<dbReference type="SMART" id="SM00256">
    <property type="entry name" value="FBOX"/>
    <property type="match status" value="1"/>
</dbReference>
<sequence>MHLTELDVAIIHHIFEELPVKTLLILRQTCRSLRSATYSKIVWIRQMELLEEQGAIIPSYAQNYRPLQPIILEALVLRLSSVADKWTRQDMAPTKCSSLAVPRSITWLRIVDGRYVFAAFSDQKLSSIACWDMWWLPDGNINPIAEAFLPGRVNTAQVDMQEDGIVLALGLDGNSTSVLVTTLQMRHNKFELHELARIEHSSHILLLEGPFLGCAVRTGVNVPHLVNWKDGTFCEIPVQPGTLESPDRASVPHLMTISEEILVIVRSTGIEIYHCPLSTSEPIVFIRHIATSPIWEAVATSRASSQGIQLTFITRVGLETLVIDSRVLDTGSEPPGMTCVARAPSCGCCGPSTTCDYIYHSAPWYGLCVGSTGRQCMWVSVAEDLGNRRSSPCLVSARLPPVTGGPLDSAQVVSWPINPEYDMALWALPRFDFDEALGTTVVGNCFGELDFYDLDEHLKPCLWLSRDPFWRSIDLLPKQILSESPIPLDILPQPVALATESFHDSTSHWSQDQLEDLAAWSTDWEHYRQVHLWQGMPCDYAWLLSEAFGFPGRVVPQAYSEQCEGEPEQMLVFRIGQRYFLLTQGDENIFRTCPVDLGRQNLFTHLRGPKLVTTRRTAITARQTYISGLSTEVYNDPDPRNRWLEMQKRGGYVEWSNLECQFVGQYMD</sequence>
<gene>
    <name evidence="2" type="ORF">MIND_00770200</name>
</gene>